<dbReference type="Proteomes" id="UP000462865">
    <property type="component" value="Unassembled WGS sequence"/>
</dbReference>
<evidence type="ECO:0000313" key="5">
    <source>
        <dbReference type="Proteomes" id="UP000285258"/>
    </source>
</evidence>
<dbReference type="EMBL" id="QIBW01000005">
    <property type="protein sequence ID" value="ROT90492.1"/>
    <property type="molecule type" value="Genomic_DNA"/>
</dbReference>
<reference evidence="4" key="2">
    <citation type="journal article" date="2019" name="Int. J. Syst. Evol. Microbiol.">
        <title>Gordonibacter faecihominis is a later heterotypic synonym of Gordonibacter urolithinfaciens.</title>
        <authorList>
            <person name="Danylec N."/>
            <person name="Stoll D.A."/>
            <person name="Huch M."/>
        </authorList>
    </citation>
    <scope>NUCLEOTIDE SEQUENCE</scope>
    <source>
        <strain evidence="4">DSM 27213</strain>
    </source>
</reference>
<evidence type="ECO:0000313" key="7">
    <source>
        <dbReference type="Proteomes" id="UP000468327"/>
    </source>
</evidence>
<proteinExistence type="predicted"/>
<evidence type="ECO:0000313" key="2">
    <source>
        <dbReference type="EMBL" id="MSA93718.1"/>
    </source>
</evidence>
<dbReference type="EMBL" id="WPOC01000008">
    <property type="protein sequence ID" value="MVN14958.1"/>
    <property type="molecule type" value="Genomic_DNA"/>
</dbReference>
<dbReference type="Gene3D" id="3.40.30.10">
    <property type="entry name" value="Glutaredoxin"/>
    <property type="match status" value="1"/>
</dbReference>
<gene>
    <name evidence="4" type="ORF">DMP12_05635</name>
    <name evidence="2" type="ORF">GKG38_01250</name>
    <name evidence="3" type="ORF">GO738_06260</name>
</gene>
<evidence type="ECO:0000313" key="6">
    <source>
        <dbReference type="Proteomes" id="UP000462865"/>
    </source>
</evidence>
<reference evidence="3 7" key="5">
    <citation type="submission" date="2019-11" db="EMBL/GenBank/DDBJ databases">
        <title>Whole genome shotgun sequencing (WGS) data from Adlercreutzia equolifaciens ResAG-91, Eggerthella lenta MRI-F36, MRI-F37, MRI-F40, ResAG-49, ResAG-88, ResAG-121, ResAG-145, and Gordonibacter sp. ResAG-5, ResAG-26, ResAG-43, ResAG-50, ResAG-59.</title>
        <authorList>
            <person name="Stoll D.A."/>
            <person name="Danylec N."/>
            <person name="Franz C.M.A.P."/>
            <person name="Huch M."/>
        </authorList>
    </citation>
    <scope>NUCLEOTIDE SEQUENCE [LARGE SCALE GENOMIC DNA]</scope>
    <source>
        <strain evidence="3 7">ResAG-59</strain>
    </source>
</reference>
<dbReference type="GeneID" id="97353783"/>
<evidence type="ECO:0000313" key="4">
    <source>
        <dbReference type="EMBL" id="ROT90492.1"/>
    </source>
</evidence>
<dbReference type="PROSITE" id="PS50404">
    <property type="entry name" value="GST_NTER"/>
    <property type="match status" value="1"/>
</dbReference>
<reference evidence="4" key="3">
    <citation type="journal article" date="2019" name="Microbiol. Resour. Announc.">
        <title>Draft Genome Sequences of Type Strains of Gordonibacter faecihominis, Paraeggerthella hongkongensis, Parvibacter caecicola,Slackia equolifaciens, Slackia faecicanis, and Slackia isoflavoniconvertens.</title>
        <authorList>
            <person name="Danylec N."/>
            <person name="Stoll D.A."/>
            <person name="Dotsch A."/>
            <person name="Huch M."/>
        </authorList>
    </citation>
    <scope>NUCLEOTIDE SEQUENCE</scope>
    <source>
        <strain evidence="4">DSM 27213</strain>
    </source>
</reference>
<dbReference type="CDD" id="cd00570">
    <property type="entry name" value="GST_N_family"/>
    <property type="match status" value="1"/>
</dbReference>
<dbReference type="SUPFAM" id="SSF52833">
    <property type="entry name" value="Thioredoxin-like"/>
    <property type="match status" value="1"/>
</dbReference>
<evidence type="ECO:0000313" key="3">
    <source>
        <dbReference type="EMBL" id="MVN14958.1"/>
    </source>
</evidence>
<reference evidence="5" key="1">
    <citation type="submission" date="2018-05" db="EMBL/GenBank/DDBJ databases">
        <title>Genome Sequencing of selected type strains of the family Eggerthellaceae.</title>
        <authorList>
            <person name="Danylec N."/>
            <person name="Stoll D.A."/>
            <person name="Doetsch A."/>
            <person name="Huch M."/>
        </authorList>
    </citation>
    <scope>NUCLEOTIDE SEQUENCE [LARGE SCALE GENOMIC DNA]</scope>
    <source>
        <strain evidence="5">DSM 27213</strain>
    </source>
</reference>
<dbReference type="InterPro" id="IPR036249">
    <property type="entry name" value="Thioredoxin-like_sf"/>
</dbReference>
<accession>A0A1Y4FRA0</accession>
<sequence>MPYLEDHTLYYKKSCPYCQKVLRFMQDNKINLDMRDTLQPGNQNDLIHIGGKKQVPCLVIGSKPMYESDDIIAYLRGKAG</sequence>
<dbReference type="AlphaFoldDB" id="A0A1Y4FRA0"/>
<protein>
    <submittedName>
        <fullName evidence="4">Glutaredoxin</fullName>
    </submittedName>
</protein>
<feature type="domain" description="GST N-terminal" evidence="1">
    <location>
        <begin position="5"/>
        <end position="80"/>
    </location>
</feature>
<keyword evidence="7" id="KW-1185">Reference proteome</keyword>
<dbReference type="Proteomes" id="UP000285258">
    <property type="component" value="Unassembled WGS sequence"/>
</dbReference>
<dbReference type="InterPro" id="IPR004045">
    <property type="entry name" value="Glutathione_S-Trfase_N"/>
</dbReference>
<dbReference type="Pfam" id="PF13417">
    <property type="entry name" value="GST_N_3"/>
    <property type="match status" value="1"/>
</dbReference>
<name>A0A1Y4FRA0_9ACTN</name>
<dbReference type="Proteomes" id="UP000468327">
    <property type="component" value="Unassembled WGS sequence"/>
</dbReference>
<comment type="caution">
    <text evidence="4">The sequence shown here is derived from an EMBL/GenBank/DDBJ whole genome shotgun (WGS) entry which is preliminary data.</text>
</comment>
<dbReference type="PROSITE" id="PS51354">
    <property type="entry name" value="GLUTAREDOXIN_2"/>
    <property type="match status" value="1"/>
</dbReference>
<dbReference type="EMBL" id="WKZA01000003">
    <property type="protein sequence ID" value="MSA93718.1"/>
    <property type="molecule type" value="Genomic_DNA"/>
</dbReference>
<reference evidence="2 6" key="4">
    <citation type="journal article" date="2019" name="Nat. Med.">
        <title>A library of human gut bacterial isolates paired with longitudinal multiomics data enables mechanistic microbiome research.</title>
        <authorList>
            <person name="Poyet M."/>
            <person name="Groussin M."/>
            <person name="Gibbons S.M."/>
            <person name="Avila-Pacheco J."/>
            <person name="Jiang X."/>
            <person name="Kearney S.M."/>
            <person name="Perrotta A.R."/>
            <person name="Berdy B."/>
            <person name="Zhao S."/>
            <person name="Lieberman T.D."/>
            <person name="Swanson P.K."/>
            <person name="Smith M."/>
            <person name="Roesemann S."/>
            <person name="Alexander J.E."/>
            <person name="Rich S.A."/>
            <person name="Livny J."/>
            <person name="Vlamakis H."/>
            <person name="Clish C."/>
            <person name="Bullock K."/>
            <person name="Deik A."/>
            <person name="Scott J."/>
            <person name="Pierce K.A."/>
            <person name="Xavier R.J."/>
            <person name="Alm E.J."/>
        </authorList>
    </citation>
    <scope>NUCLEOTIDE SEQUENCE [LARGE SCALE GENOMIC DNA]</scope>
    <source>
        <strain evidence="2 6">BIOML-A1</strain>
    </source>
</reference>
<organism evidence="4 5">
    <name type="scientific">Gordonibacter urolithinfaciens</name>
    <dbReference type="NCBI Taxonomy" id="1335613"/>
    <lineage>
        <taxon>Bacteria</taxon>
        <taxon>Bacillati</taxon>
        <taxon>Actinomycetota</taxon>
        <taxon>Coriobacteriia</taxon>
        <taxon>Eggerthellales</taxon>
        <taxon>Eggerthellaceae</taxon>
        <taxon>Gordonibacter</taxon>
    </lineage>
</organism>
<evidence type="ECO:0000259" key="1">
    <source>
        <dbReference type="PROSITE" id="PS50404"/>
    </source>
</evidence>
<dbReference type="RefSeq" id="WP_087192277.1">
    <property type="nucleotide sequence ID" value="NZ_BAABZN010000001.1"/>
</dbReference>